<accession>A0A7D9ELK0</accession>
<protein>
    <submittedName>
        <fullName evidence="2">Fructose-2,6-bisphosphatase TIGAR</fullName>
    </submittedName>
</protein>
<dbReference type="GO" id="GO:0045820">
    <property type="term" value="P:negative regulation of glycolytic process"/>
    <property type="evidence" value="ECO:0007669"/>
    <property type="project" value="TreeGrafter"/>
</dbReference>
<keyword evidence="1" id="KW-0378">Hydrolase</keyword>
<evidence type="ECO:0000256" key="1">
    <source>
        <dbReference type="ARBA" id="ARBA00022801"/>
    </source>
</evidence>
<dbReference type="Proteomes" id="UP001152795">
    <property type="component" value="Unassembled WGS sequence"/>
</dbReference>
<evidence type="ECO:0000313" key="2">
    <source>
        <dbReference type="EMBL" id="CAB4011191.1"/>
    </source>
</evidence>
<dbReference type="InterPro" id="IPR013078">
    <property type="entry name" value="His_Pase_superF_clade-1"/>
</dbReference>
<dbReference type="GO" id="GO:0005829">
    <property type="term" value="C:cytosol"/>
    <property type="evidence" value="ECO:0007669"/>
    <property type="project" value="TreeGrafter"/>
</dbReference>
<dbReference type="GO" id="GO:0004331">
    <property type="term" value="F:fructose-2,6-bisphosphate 2-phosphatase activity"/>
    <property type="evidence" value="ECO:0007669"/>
    <property type="project" value="TreeGrafter"/>
</dbReference>
<dbReference type="Gene3D" id="3.40.50.1240">
    <property type="entry name" value="Phosphoglycerate mutase-like"/>
    <property type="match status" value="1"/>
</dbReference>
<dbReference type="EMBL" id="CACRXK020007063">
    <property type="protein sequence ID" value="CAB4011191.1"/>
    <property type="molecule type" value="Genomic_DNA"/>
</dbReference>
<reference evidence="2" key="1">
    <citation type="submission" date="2020-04" db="EMBL/GenBank/DDBJ databases">
        <authorList>
            <person name="Alioto T."/>
            <person name="Alioto T."/>
            <person name="Gomez Garrido J."/>
        </authorList>
    </citation>
    <scope>NUCLEOTIDE SEQUENCE</scope>
    <source>
        <strain evidence="2">A484AB</strain>
    </source>
</reference>
<dbReference type="SUPFAM" id="SSF53254">
    <property type="entry name" value="Phosphoglycerate mutase-like"/>
    <property type="match status" value="1"/>
</dbReference>
<gene>
    <name evidence="2" type="ORF">PACLA_8A064206</name>
</gene>
<dbReference type="PANTHER" id="PTHR46517:SF1">
    <property type="entry name" value="FRUCTOSE-2,6-BISPHOSPHATASE TIGAR"/>
    <property type="match status" value="1"/>
</dbReference>
<dbReference type="AlphaFoldDB" id="A0A7D9ELK0"/>
<dbReference type="Pfam" id="PF00300">
    <property type="entry name" value="His_Phos_1"/>
    <property type="match status" value="1"/>
</dbReference>
<evidence type="ECO:0000313" key="3">
    <source>
        <dbReference type="Proteomes" id="UP001152795"/>
    </source>
</evidence>
<dbReference type="OrthoDB" id="354304at2759"/>
<comment type="caution">
    <text evidence="2">The sequence shown here is derived from an EMBL/GenBank/DDBJ whole genome shotgun (WGS) entry which is preliminary data.</text>
</comment>
<dbReference type="GO" id="GO:0043456">
    <property type="term" value="P:regulation of pentose-phosphate shunt"/>
    <property type="evidence" value="ECO:0007669"/>
    <property type="project" value="TreeGrafter"/>
</dbReference>
<dbReference type="InterPro" id="IPR051695">
    <property type="entry name" value="Phosphoglycerate_Mutase"/>
</dbReference>
<sequence length="261" mass="29501">MSSFLLTLVRHGTPDAKRRIPKAIGNKDNSLSRKGYCQADLLGQKLKCEKFTHIYCSDITKAKETAVVIANHNRSCSSLPIHEDPRLEELRLLDEKEGVENINNSLLNKLETLEDIRHRAEDFFLEICDVMLHRTEQAQSYDAEDDHCESSSRNSCDVDVIDSASSKDPANVLVVSHKGLIREMLRYFCSELGCQLPRRSGRRVNWDSSYTGMSVFRITVERTDDLLNNIHVESLLLNDNSHLSKRSNDSGKLGESPLATP</sequence>
<proteinExistence type="predicted"/>
<organism evidence="2 3">
    <name type="scientific">Paramuricea clavata</name>
    <name type="common">Red gorgonian</name>
    <name type="synonym">Violescent sea-whip</name>
    <dbReference type="NCBI Taxonomy" id="317549"/>
    <lineage>
        <taxon>Eukaryota</taxon>
        <taxon>Metazoa</taxon>
        <taxon>Cnidaria</taxon>
        <taxon>Anthozoa</taxon>
        <taxon>Octocorallia</taxon>
        <taxon>Malacalcyonacea</taxon>
        <taxon>Plexauridae</taxon>
        <taxon>Paramuricea</taxon>
    </lineage>
</organism>
<dbReference type="CDD" id="cd07067">
    <property type="entry name" value="HP_PGM_like"/>
    <property type="match status" value="1"/>
</dbReference>
<dbReference type="InterPro" id="IPR029033">
    <property type="entry name" value="His_PPase_superfam"/>
</dbReference>
<keyword evidence="3" id="KW-1185">Reference proteome</keyword>
<name>A0A7D9ELK0_PARCT</name>
<dbReference type="PANTHER" id="PTHR46517">
    <property type="entry name" value="FRUCTOSE-2,6-BISPHOSPHATASE TIGAR"/>
    <property type="match status" value="1"/>
</dbReference>